<name>A0A9Q3IR17_9BASI</name>
<keyword evidence="3" id="KW-1185">Reference proteome</keyword>
<evidence type="ECO:0000256" key="1">
    <source>
        <dbReference type="SAM" id="MobiDB-lite"/>
    </source>
</evidence>
<reference evidence="2" key="1">
    <citation type="submission" date="2021-03" db="EMBL/GenBank/DDBJ databases">
        <title>Draft genome sequence of rust myrtle Austropuccinia psidii MF-1, a brazilian biotype.</title>
        <authorList>
            <person name="Quecine M.C."/>
            <person name="Pachon D.M.R."/>
            <person name="Bonatelli M.L."/>
            <person name="Correr F.H."/>
            <person name="Franceschini L.M."/>
            <person name="Leite T.F."/>
            <person name="Margarido G.R.A."/>
            <person name="Almeida C.A."/>
            <person name="Ferrarezi J.A."/>
            <person name="Labate C.A."/>
        </authorList>
    </citation>
    <scope>NUCLEOTIDE SEQUENCE</scope>
    <source>
        <strain evidence="2">MF-1</strain>
    </source>
</reference>
<evidence type="ECO:0000313" key="3">
    <source>
        <dbReference type="Proteomes" id="UP000765509"/>
    </source>
</evidence>
<organism evidence="2 3">
    <name type="scientific">Austropuccinia psidii MF-1</name>
    <dbReference type="NCBI Taxonomy" id="1389203"/>
    <lineage>
        <taxon>Eukaryota</taxon>
        <taxon>Fungi</taxon>
        <taxon>Dikarya</taxon>
        <taxon>Basidiomycota</taxon>
        <taxon>Pucciniomycotina</taxon>
        <taxon>Pucciniomycetes</taxon>
        <taxon>Pucciniales</taxon>
        <taxon>Sphaerophragmiaceae</taxon>
        <taxon>Austropuccinia</taxon>
    </lineage>
</organism>
<protein>
    <submittedName>
        <fullName evidence="2">Uncharacterized protein</fullName>
    </submittedName>
</protein>
<feature type="region of interest" description="Disordered" evidence="1">
    <location>
        <begin position="89"/>
        <end position="117"/>
    </location>
</feature>
<gene>
    <name evidence="2" type="ORF">O181_088132</name>
</gene>
<dbReference type="Proteomes" id="UP000765509">
    <property type="component" value="Unassembled WGS sequence"/>
</dbReference>
<sequence length="137" mass="15350">MQRIAGLSAQVADKLMALRHSQFNKLSSSSRPIHHSTPIPIFQPKGPTPMDLDSSLTEHPLQVFQKLCQLKGLCFTCLNIFNDKHQPSPNRFCPNPPATFSAKGDSIRANNNQQRPPPQQLAAIYFIKSCENLQKNQ</sequence>
<feature type="region of interest" description="Disordered" evidence="1">
    <location>
        <begin position="27"/>
        <end position="46"/>
    </location>
</feature>
<evidence type="ECO:0000313" key="2">
    <source>
        <dbReference type="EMBL" id="MBW0548417.1"/>
    </source>
</evidence>
<proteinExistence type="predicted"/>
<comment type="caution">
    <text evidence="2">The sequence shown here is derived from an EMBL/GenBank/DDBJ whole genome shotgun (WGS) entry which is preliminary data.</text>
</comment>
<accession>A0A9Q3IR17</accession>
<dbReference type="EMBL" id="AVOT02053631">
    <property type="protein sequence ID" value="MBW0548417.1"/>
    <property type="molecule type" value="Genomic_DNA"/>
</dbReference>
<dbReference type="AlphaFoldDB" id="A0A9Q3IR17"/>